<accession>A0A067C482</accession>
<evidence type="ECO:0000256" key="1">
    <source>
        <dbReference type="ARBA" id="ARBA00022837"/>
    </source>
</evidence>
<feature type="region of interest" description="Disordered" evidence="2">
    <location>
        <begin position="1"/>
        <end position="39"/>
    </location>
</feature>
<dbReference type="VEuPathDB" id="FungiDB:SPRG_13670"/>
<dbReference type="InterPro" id="IPR052603">
    <property type="entry name" value="EFCB6"/>
</dbReference>
<protein>
    <recommendedName>
        <fullName evidence="3">EF-hand domain-containing protein</fullName>
    </recommendedName>
</protein>
<dbReference type="Pfam" id="PF13202">
    <property type="entry name" value="EF-hand_5"/>
    <property type="match status" value="1"/>
</dbReference>
<feature type="domain" description="EF-hand" evidence="3">
    <location>
        <begin position="253"/>
        <end position="288"/>
    </location>
</feature>
<dbReference type="InterPro" id="IPR011992">
    <property type="entry name" value="EF-hand-dom_pair"/>
</dbReference>
<keyword evidence="5" id="KW-1185">Reference proteome</keyword>
<evidence type="ECO:0000313" key="5">
    <source>
        <dbReference type="Proteomes" id="UP000030745"/>
    </source>
</evidence>
<dbReference type="PANTHER" id="PTHR20875:SF0">
    <property type="entry name" value="GH12158P"/>
    <property type="match status" value="1"/>
</dbReference>
<dbReference type="CDD" id="cd00051">
    <property type="entry name" value="EFh"/>
    <property type="match status" value="2"/>
</dbReference>
<dbReference type="Pfam" id="PF13499">
    <property type="entry name" value="EF-hand_7"/>
    <property type="match status" value="2"/>
</dbReference>
<dbReference type="PROSITE" id="PS00018">
    <property type="entry name" value="EF_HAND_1"/>
    <property type="match status" value="5"/>
</dbReference>
<feature type="domain" description="EF-hand" evidence="3">
    <location>
        <begin position="599"/>
        <end position="634"/>
    </location>
</feature>
<dbReference type="PANTHER" id="PTHR20875">
    <property type="entry name" value="EF-HAND CALCIUM-BINDING DOMAIN-CONTAINING PROTEIN 6-RELATED"/>
    <property type="match status" value="1"/>
</dbReference>
<dbReference type="Pfam" id="PF13405">
    <property type="entry name" value="EF-hand_6"/>
    <property type="match status" value="1"/>
</dbReference>
<feature type="domain" description="EF-hand" evidence="3">
    <location>
        <begin position="854"/>
        <end position="889"/>
    </location>
</feature>
<dbReference type="SMART" id="SM00054">
    <property type="entry name" value="EFh"/>
    <property type="match status" value="8"/>
</dbReference>
<dbReference type="RefSeq" id="XP_012207913.1">
    <property type="nucleotide sequence ID" value="XM_012352523.1"/>
</dbReference>
<dbReference type="Proteomes" id="UP000030745">
    <property type="component" value="Unassembled WGS sequence"/>
</dbReference>
<sequence>MFKKLVKRSRRHGSDDDEPNDRQRISVGSKSSKKPKSKNGATFLDADTLGALSSAVAGKHKLSPARLCRVFEKYDTDEAGVVDDATFAKCIKKLGVGWSKDQLSVVQDCFRVRRQAIDYYSFVDFATSTRDSEKLSAVAAALCEAIADYDKRSGEQPFNMFESLERADKNERGWLAPDVFRKCLTRPVDMELTSKQVNLLLDRFSFEFDSNNDDDGIGVDYAQFAAWLQPSFHYKAKELQKRVQGLFRHAKKTHGLRCIDIFKAVDDDDSGLISRLEFKEALHDLGFPVTDAQIKGLIESVDGDGNGKIDYKEFAVAFGAPSENDDDDDDGKGKTTKSKNAKKIPSFKALIEPSALSAMLTAVHGKRRKNGLDIAAVFEKYDTHERGYLDAAAFTKGIAKLGIKLKKDHLACLCLCFGVKKKTDAIDYYAFVDYLQHQPDTKQLDKVRSKITTQLRAFDKASGEAPTNLHTQLAQLDTKDAGWIPIATADKFFSDHGGLRLNASEIETLLERFGYDYNVRGKSKPVTGVDYDQCARWLQPSLHLDVQALHATVRSLFHHAQKTLQLRLKDVFRDIDADESGVISCIELKETLQAMGLPLTDAQVRCLVDEYDTDGDGKINYREFVAAIGEPDDNESKHKKQVVVAIAQRRAVARDSGRHCKAVQGKHRSSTDLAAIFEALDANESGFLDRDRFEKGLGKAKIKLKRDQLKAVAACFQKSKKDGIDYYQFIEFASARTDVDELTTMGDAMRKAIGAYDKRSGEQPYNALEYLKRLDRKKRLRLPPRAFKTFLAENSIVDFRLKEKEVAAVVAHFECQYDDGDAGVDYEQFARWLQPSLHYDVAELHDQLKRLFKKTKLEWRDIFKEMDADGNGIVTRLEFKEALRELGMPTATERWRTTNSSELSDKMAMAVTAPRRTASVAR</sequence>
<feature type="domain" description="EF-hand" evidence="3">
    <location>
        <begin position="289"/>
        <end position="324"/>
    </location>
</feature>
<dbReference type="KEGG" id="spar:SPRG_13670"/>
<dbReference type="SUPFAM" id="SSF47473">
    <property type="entry name" value="EF-hand"/>
    <property type="match status" value="4"/>
</dbReference>
<dbReference type="OMA" id="ERWRTTN"/>
<dbReference type="PROSITE" id="PS50222">
    <property type="entry name" value="EF_HAND_2"/>
    <property type="match status" value="7"/>
</dbReference>
<dbReference type="GeneID" id="24135534"/>
<dbReference type="OrthoDB" id="26525at2759"/>
<feature type="domain" description="EF-hand" evidence="3">
    <location>
        <begin position="563"/>
        <end position="598"/>
    </location>
</feature>
<dbReference type="AlphaFoldDB" id="A0A067C482"/>
<feature type="compositionally biased region" description="Basic residues" evidence="2">
    <location>
        <begin position="1"/>
        <end position="11"/>
    </location>
</feature>
<dbReference type="InterPro" id="IPR002048">
    <property type="entry name" value="EF_hand_dom"/>
</dbReference>
<dbReference type="Gene3D" id="1.10.238.10">
    <property type="entry name" value="EF-hand"/>
    <property type="match status" value="5"/>
</dbReference>
<evidence type="ECO:0000256" key="2">
    <source>
        <dbReference type="SAM" id="MobiDB-lite"/>
    </source>
</evidence>
<dbReference type="GO" id="GO:0005509">
    <property type="term" value="F:calcium ion binding"/>
    <property type="evidence" value="ECO:0007669"/>
    <property type="project" value="InterPro"/>
</dbReference>
<keyword evidence="1" id="KW-0106">Calcium</keyword>
<evidence type="ECO:0000259" key="3">
    <source>
        <dbReference type="PROSITE" id="PS50222"/>
    </source>
</evidence>
<feature type="region of interest" description="Disordered" evidence="2">
    <location>
        <begin position="320"/>
        <end position="339"/>
    </location>
</feature>
<reference evidence="4 5" key="1">
    <citation type="journal article" date="2013" name="PLoS Genet.">
        <title>Distinctive expansion of potential virulence genes in the genome of the oomycete fish pathogen Saprolegnia parasitica.</title>
        <authorList>
            <person name="Jiang R.H."/>
            <person name="de Bruijn I."/>
            <person name="Haas B.J."/>
            <person name="Belmonte R."/>
            <person name="Lobach L."/>
            <person name="Christie J."/>
            <person name="van den Ackerveken G."/>
            <person name="Bottin A."/>
            <person name="Bulone V."/>
            <person name="Diaz-Moreno S.M."/>
            <person name="Dumas B."/>
            <person name="Fan L."/>
            <person name="Gaulin E."/>
            <person name="Govers F."/>
            <person name="Grenville-Briggs L.J."/>
            <person name="Horner N.R."/>
            <person name="Levin J.Z."/>
            <person name="Mammella M."/>
            <person name="Meijer H.J."/>
            <person name="Morris P."/>
            <person name="Nusbaum C."/>
            <person name="Oome S."/>
            <person name="Phillips A.J."/>
            <person name="van Rooyen D."/>
            <person name="Rzeszutek E."/>
            <person name="Saraiva M."/>
            <person name="Secombes C.J."/>
            <person name="Seidl M.F."/>
            <person name="Snel B."/>
            <person name="Stassen J.H."/>
            <person name="Sykes S."/>
            <person name="Tripathy S."/>
            <person name="van den Berg H."/>
            <person name="Vega-Arreguin J.C."/>
            <person name="Wawra S."/>
            <person name="Young S.K."/>
            <person name="Zeng Q."/>
            <person name="Dieguez-Uribeondo J."/>
            <person name="Russ C."/>
            <person name="Tyler B.M."/>
            <person name="van West P."/>
        </authorList>
    </citation>
    <scope>NUCLEOTIDE SEQUENCE [LARGE SCALE GENOMIC DNA]</scope>
    <source>
        <strain evidence="4 5">CBS 223.65</strain>
    </source>
</reference>
<feature type="domain" description="EF-hand" evidence="3">
    <location>
        <begin position="62"/>
        <end position="97"/>
    </location>
</feature>
<proteinExistence type="predicted"/>
<organism evidence="4 5">
    <name type="scientific">Saprolegnia parasitica (strain CBS 223.65)</name>
    <dbReference type="NCBI Taxonomy" id="695850"/>
    <lineage>
        <taxon>Eukaryota</taxon>
        <taxon>Sar</taxon>
        <taxon>Stramenopiles</taxon>
        <taxon>Oomycota</taxon>
        <taxon>Saprolegniomycetes</taxon>
        <taxon>Saprolegniales</taxon>
        <taxon>Saprolegniaceae</taxon>
        <taxon>Saprolegnia</taxon>
    </lineage>
</organism>
<gene>
    <name evidence="4" type="ORF">SPRG_13670</name>
</gene>
<dbReference type="InterPro" id="IPR018247">
    <property type="entry name" value="EF_Hand_1_Ca_BS"/>
</dbReference>
<dbReference type="EMBL" id="KK583289">
    <property type="protein sequence ID" value="KDO21356.1"/>
    <property type="molecule type" value="Genomic_DNA"/>
</dbReference>
<name>A0A067C482_SAPPC</name>
<feature type="domain" description="EF-hand" evidence="3">
    <location>
        <begin position="668"/>
        <end position="703"/>
    </location>
</feature>
<evidence type="ECO:0000313" key="4">
    <source>
        <dbReference type="EMBL" id="KDO21356.1"/>
    </source>
</evidence>